<dbReference type="GO" id="GO:0005886">
    <property type="term" value="C:plasma membrane"/>
    <property type="evidence" value="ECO:0007669"/>
    <property type="project" value="UniProtKB-ARBA"/>
</dbReference>
<dbReference type="AlphaFoldDB" id="A0A4V1Q778"/>
<dbReference type="PANTHER" id="PTHR34857:SF2">
    <property type="entry name" value="SLL0384 PROTEIN"/>
    <property type="match status" value="1"/>
</dbReference>
<dbReference type="EMBL" id="PPCV01000007">
    <property type="protein sequence ID" value="RXW31638.1"/>
    <property type="molecule type" value="Genomic_DNA"/>
</dbReference>
<dbReference type="CDD" id="cd16914">
    <property type="entry name" value="EcfT"/>
    <property type="match status" value="1"/>
</dbReference>
<evidence type="ECO:0000313" key="8">
    <source>
        <dbReference type="Proteomes" id="UP000290624"/>
    </source>
</evidence>
<sequence>MSLASVSALSTTAVSTPAPWLNGRSGRAWLDPRTKAFALIAINVVTLSTNGSATAWTARSFAMGIVAVLWLSVGRVRTALTTSLAFAVGLVLVQYARLLPGQLALIGGIGTLVVQFIPLVAMASYLVYSTQVSEAVAAMERMRLPRAVVIPFTVVLRFLPTIAQEHRSISDAMRMRGIGFGGRVRSPLAMLEYRVVPLLVSLVRIGDELTVSALTRGLGGSRTRTHVSRTGFGWRDALLAVAVLIPVVALLGGGWRA</sequence>
<dbReference type="PANTHER" id="PTHR34857">
    <property type="entry name" value="SLL0384 PROTEIN"/>
    <property type="match status" value="1"/>
</dbReference>
<comment type="subcellular location">
    <subcellularLocation>
        <location evidence="1">Membrane</location>
        <topology evidence="1">Multi-pass membrane protein</topology>
    </subcellularLocation>
</comment>
<evidence type="ECO:0000256" key="3">
    <source>
        <dbReference type="ARBA" id="ARBA00022692"/>
    </source>
</evidence>
<name>A0A4V1Q778_9ACTN</name>
<keyword evidence="4 6" id="KW-1133">Transmembrane helix</keyword>
<gene>
    <name evidence="7" type="ORF">C1706_10790</name>
</gene>
<feature type="transmembrane region" description="Helical" evidence="6">
    <location>
        <begin position="237"/>
        <end position="255"/>
    </location>
</feature>
<comment type="caution">
    <text evidence="7">The sequence shown here is derived from an EMBL/GenBank/DDBJ whole genome shotgun (WGS) entry which is preliminary data.</text>
</comment>
<keyword evidence="3 6" id="KW-0812">Transmembrane</keyword>
<dbReference type="RefSeq" id="WP_129459246.1">
    <property type="nucleotide sequence ID" value="NZ_PPCV01000007.1"/>
</dbReference>
<evidence type="ECO:0000256" key="6">
    <source>
        <dbReference type="SAM" id="Phobius"/>
    </source>
</evidence>
<evidence type="ECO:0000256" key="1">
    <source>
        <dbReference type="ARBA" id="ARBA00004141"/>
    </source>
</evidence>
<proteinExistence type="predicted"/>
<dbReference type="Proteomes" id="UP000290624">
    <property type="component" value="Unassembled WGS sequence"/>
</dbReference>
<dbReference type="Pfam" id="PF02361">
    <property type="entry name" value="CbiQ"/>
    <property type="match status" value="1"/>
</dbReference>
<keyword evidence="5 6" id="KW-0472">Membrane</keyword>
<evidence type="ECO:0000313" key="7">
    <source>
        <dbReference type="EMBL" id="RXW31638.1"/>
    </source>
</evidence>
<keyword evidence="2" id="KW-1003">Cell membrane</keyword>
<evidence type="ECO:0000256" key="2">
    <source>
        <dbReference type="ARBA" id="ARBA00022475"/>
    </source>
</evidence>
<organism evidence="7 8">
    <name type="scientific">Propioniciclava flava</name>
    <dbReference type="NCBI Taxonomy" id="2072026"/>
    <lineage>
        <taxon>Bacteria</taxon>
        <taxon>Bacillati</taxon>
        <taxon>Actinomycetota</taxon>
        <taxon>Actinomycetes</taxon>
        <taxon>Propionibacteriales</taxon>
        <taxon>Propionibacteriaceae</taxon>
        <taxon>Propioniciclava</taxon>
    </lineage>
</organism>
<accession>A0A4V1Q778</accession>
<dbReference type="InterPro" id="IPR051611">
    <property type="entry name" value="ECF_transporter_component"/>
</dbReference>
<keyword evidence="8" id="KW-1185">Reference proteome</keyword>
<feature type="transmembrane region" description="Helical" evidence="6">
    <location>
        <begin position="103"/>
        <end position="127"/>
    </location>
</feature>
<dbReference type="OrthoDB" id="3251998at2"/>
<reference evidence="7 8" key="1">
    <citation type="submission" date="2018-01" db="EMBL/GenBank/DDBJ databases">
        <title>Lactibacter flavus gen. nov., sp. nov., a novel bacterium of the family Propionibacteriaceae isolated from raw milk and dairy products.</title>
        <authorList>
            <person name="Wenning M."/>
            <person name="Breitenwieser F."/>
            <person name="Huptas C."/>
            <person name="von Neubeck M."/>
            <person name="Busse H.-J."/>
            <person name="Scherer S."/>
        </authorList>
    </citation>
    <scope>NUCLEOTIDE SEQUENCE [LARGE SCALE GENOMIC DNA]</scope>
    <source>
        <strain evidence="7 8">VG341</strain>
    </source>
</reference>
<evidence type="ECO:0000256" key="4">
    <source>
        <dbReference type="ARBA" id="ARBA00022989"/>
    </source>
</evidence>
<feature type="transmembrane region" description="Helical" evidence="6">
    <location>
        <begin position="53"/>
        <end position="71"/>
    </location>
</feature>
<protein>
    <submittedName>
        <fullName evidence="7">Energy-coupling factor transporter transmembrane protein EcfT</fullName>
    </submittedName>
</protein>
<evidence type="ECO:0000256" key="5">
    <source>
        <dbReference type="ARBA" id="ARBA00023136"/>
    </source>
</evidence>
<dbReference type="InterPro" id="IPR003339">
    <property type="entry name" value="ABC/ECF_trnsptr_transmembrane"/>
</dbReference>
<feature type="transmembrane region" description="Helical" evidence="6">
    <location>
        <begin position="78"/>
        <end position="97"/>
    </location>
</feature>